<evidence type="ECO:0000259" key="7">
    <source>
        <dbReference type="Pfam" id="PF08281"/>
    </source>
</evidence>
<evidence type="ECO:0000256" key="3">
    <source>
        <dbReference type="ARBA" id="ARBA00023082"/>
    </source>
</evidence>
<reference evidence="9" key="1">
    <citation type="submission" date="2018-12" db="EMBL/GenBank/DDBJ databases">
        <title>Tengunoibacter tsumagoiensis gen. nov., sp. nov., Dictyobacter kobayashii sp. nov., D. alpinus sp. nov., and D. joshuensis sp. nov. and description of Dictyobacteraceae fam. nov. within the order Ktedonobacterales isolated from Tengu-no-mugimeshi.</title>
        <authorList>
            <person name="Wang C.M."/>
            <person name="Zheng Y."/>
            <person name="Sakai Y."/>
            <person name="Toyoda A."/>
            <person name="Minakuchi Y."/>
            <person name="Abe K."/>
            <person name="Yokota A."/>
            <person name="Yabe S."/>
        </authorList>
    </citation>
    <scope>NUCLEOTIDE SEQUENCE [LARGE SCALE GENOMIC DNA]</scope>
    <source>
        <strain evidence="9">S-27</strain>
    </source>
</reference>
<dbReference type="AlphaFoldDB" id="A0A401ZB40"/>
<dbReference type="Pfam" id="PF04542">
    <property type="entry name" value="Sigma70_r2"/>
    <property type="match status" value="1"/>
</dbReference>
<dbReference type="SUPFAM" id="SSF88946">
    <property type="entry name" value="Sigma2 domain of RNA polymerase sigma factors"/>
    <property type="match status" value="1"/>
</dbReference>
<evidence type="ECO:0000256" key="5">
    <source>
        <dbReference type="ARBA" id="ARBA00023163"/>
    </source>
</evidence>
<sequence length="209" mass="24523">MSESQVAIIAAWQQGDEQAVRTLFNLHYPRLVQLAVLSGLPPEEAKDCAQEAFLRSFEHRNQLRDLTAFPLWFQRITTRHILNTIKARQRHRHVPLDETNELSEDWQRTRIPLPDEIAISTERQEHLWQCVQALPAHYRVPLVLRYYDDLSLREVADILGKREGTIRVLIHRALQRLRATSQETSSLQKLVQFSRQDRLMTSRQAMEAK</sequence>
<keyword evidence="3" id="KW-0731">Sigma factor</keyword>
<dbReference type="EMBL" id="BIFQ01000001">
    <property type="protein sequence ID" value="GCE03973.1"/>
    <property type="molecule type" value="Genomic_DNA"/>
</dbReference>
<name>A0A401ZB40_9CHLR</name>
<dbReference type="Proteomes" id="UP000287224">
    <property type="component" value="Unassembled WGS sequence"/>
</dbReference>
<dbReference type="OrthoDB" id="9785675at2"/>
<proteinExistence type="inferred from homology"/>
<dbReference type="GO" id="GO:0006352">
    <property type="term" value="P:DNA-templated transcription initiation"/>
    <property type="evidence" value="ECO:0007669"/>
    <property type="project" value="InterPro"/>
</dbReference>
<dbReference type="PANTHER" id="PTHR43133">
    <property type="entry name" value="RNA POLYMERASE ECF-TYPE SIGMA FACTO"/>
    <property type="match status" value="1"/>
</dbReference>
<dbReference type="GO" id="GO:0016987">
    <property type="term" value="F:sigma factor activity"/>
    <property type="evidence" value="ECO:0007669"/>
    <property type="project" value="UniProtKB-KW"/>
</dbReference>
<dbReference type="InterPro" id="IPR014284">
    <property type="entry name" value="RNA_pol_sigma-70_dom"/>
</dbReference>
<evidence type="ECO:0000313" key="9">
    <source>
        <dbReference type="Proteomes" id="UP000287224"/>
    </source>
</evidence>
<feature type="domain" description="RNA polymerase sigma-70 region 2" evidence="6">
    <location>
        <begin position="23"/>
        <end position="90"/>
    </location>
</feature>
<dbReference type="RefSeq" id="WP_160145686.1">
    <property type="nucleotide sequence ID" value="NZ_BIFQ01000001.1"/>
</dbReference>
<dbReference type="CDD" id="cd06171">
    <property type="entry name" value="Sigma70_r4"/>
    <property type="match status" value="1"/>
</dbReference>
<evidence type="ECO:0000313" key="8">
    <source>
        <dbReference type="EMBL" id="GCE03973.1"/>
    </source>
</evidence>
<dbReference type="SUPFAM" id="SSF88659">
    <property type="entry name" value="Sigma3 and sigma4 domains of RNA polymerase sigma factors"/>
    <property type="match status" value="1"/>
</dbReference>
<dbReference type="InterPro" id="IPR036388">
    <property type="entry name" value="WH-like_DNA-bd_sf"/>
</dbReference>
<dbReference type="Gene3D" id="1.10.10.10">
    <property type="entry name" value="Winged helix-like DNA-binding domain superfamily/Winged helix DNA-binding domain"/>
    <property type="match status" value="1"/>
</dbReference>
<organism evidence="8 9">
    <name type="scientific">Dictyobacter aurantiacus</name>
    <dbReference type="NCBI Taxonomy" id="1936993"/>
    <lineage>
        <taxon>Bacteria</taxon>
        <taxon>Bacillati</taxon>
        <taxon>Chloroflexota</taxon>
        <taxon>Ktedonobacteria</taxon>
        <taxon>Ktedonobacterales</taxon>
        <taxon>Dictyobacteraceae</taxon>
        <taxon>Dictyobacter</taxon>
    </lineage>
</organism>
<dbReference type="InterPro" id="IPR039425">
    <property type="entry name" value="RNA_pol_sigma-70-like"/>
</dbReference>
<dbReference type="InterPro" id="IPR013325">
    <property type="entry name" value="RNA_pol_sigma_r2"/>
</dbReference>
<evidence type="ECO:0000256" key="4">
    <source>
        <dbReference type="ARBA" id="ARBA00023125"/>
    </source>
</evidence>
<dbReference type="GO" id="GO:0003677">
    <property type="term" value="F:DNA binding"/>
    <property type="evidence" value="ECO:0007669"/>
    <property type="project" value="UniProtKB-KW"/>
</dbReference>
<dbReference type="Pfam" id="PF08281">
    <property type="entry name" value="Sigma70_r4_2"/>
    <property type="match status" value="1"/>
</dbReference>
<feature type="domain" description="RNA polymerase sigma factor 70 region 4 type 2" evidence="7">
    <location>
        <begin position="127"/>
        <end position="177"/>
    </location>
</feature>
<evidence type="ECO:0000259" key="6">
    <source>
        <dbReference type="Pfam" id="PF04542"/>
    </source>
</evidence>
<dbReference type="NCBIfam" id="TIGR02937">
    <property type="entry name" value="sigma70-ECF"/>
    <property type="match status" value="1"/>
</dbReference>
<dbReference type="Gene3D" id="1.10.1740.10">
    <property type="match status" value="1"/>
</dbReference>
<comment type="caution">
    <text evidence="8">The sequence shown here is derived from an EMBL/GenBank/DDBJ whole genome shotgun (WGS) entry which is preliminary data.</text>
</comment>
<keyword evidence="4" id="KW-0238">DNA-binding</keyword>
<keyword evidence="2" id="KW-0805">Transcription regulation</keyword>
<gene>
    <name evidence="8" type="primary">sigW_1</name>
    <name evidence="8" type="ORF">KDAU_13020</name>
</gene>
<dbReference type="InterPro" id="IPR007627">
    <property type="entry name" value="RNA_pol_sigma70_r2"/>
</dbReference>
<accession>A0A401ZB40</accession>
<comment type="similarity">
    <text evidence="1">Belongs to the sigma-70 factor family. ECF subfamily.</text>
</comment>
<evidence type="ECO:0000256" key="1">
    <source>
        <dbReference type="ARBA" id="ARBA00010641"/>
    </source>
</evidence>
<dbReference type="InterPro" id="IPR013324">
    <property type="entry name" value="RNA_pol_sigma_r3/r4-like"/>
</dbReference>
<dbReference type="InterPro" id="IPR013249">
    <property type="entry name" value="RNA_pol_sigma70_r4_t2"/>
</dbReference>
<keyword evidence="9" id="KW-1185">Reference proteome</keyword>
<protein>
    <submittedName>
        <fullName evidence="8">ECF RNA polymerase sigma factor SigW</fullName>
    </submittedName>
</protein>
<evidence type="ECO:0000256" key="2">
    <source>
        <dbReference type="ARBA" id="ARBA00023015"/>
    </source>
</evidence>
<dbReference type="PANTHER" id="PTHR43133:SF8">
    <property type="entry name" value="RNA POLYMERASE SIGMA FACTOR HI_1459-RELATED"/>
    <property type="match status" value="1"/>
</dbReference>
<keyword evidence="5" id="KW-0804">Transcription</keyword>